<sequence>MQDVTQLSTLSKGTEAASLSSCSAEKNPYIKAKRVKEVFQDINEIRCLHAYYTFRLELSIQRSIAVICVYNFPHSLERATEK</sequence>
<dbReference type="AlphaFoldDB" id="A0A0A9EN98"/>
<evidence type="ECO:0000256" key="1">
    <source>
        <dbReference type="SAM" id="MobiDB-lite"/>
    </source>
</evidence>
<feature type="region of interest" description="Disordered" evidence="1">
    <location>
        <begin position="1"/>
        <end position="20"/>
    </location>
</feature>
<reference evidence="2" key="2">
    <citation type="journal article" date="2015" name="Data Brief">
        <title>Shoot transcriptome of the giant reed, Arundo donax.</title>
        <authorList>
            <person name="Barrero R.A."/>
            <person name="Guerrero F.D."/>
            <person name="Moolhuijzen P."/>
            <person name="Goolsby J.A."/>
            <person name="Tidwell J."/>
            <person name="Bellgard S.E."/>
            <person name="Bellgard M.I."/>
        </authorList>
    </citation>
    <scope>NUCLEOTIDE SEQUENCE</scope>
    <source>
        <tissue evidence="2">Shoot tissue taken approximately 20 cm above the soil surface</tissue>
    </source>
</reference>
<reference evidence="2" key="1">
    <citation type="submission" date="2014-09" db="EMBL/GenBank/DDBJ databases">
        <authorList>
            <person name="Magalhaes I.L.F."/>
            <person name="Oliveira U."/>
            <person name="Santos F.R."/>
            <person name="Vidigal T.H.D.A."/>
            <person name="Brescovit A.D."/>
            <person name="Santos A.J."/>
        </authorList>
    </citation>
    <scope>NUCLEOTIDE SEQUENCE</scope>
    <source>
        <tissue evidence="2">Shoot tissue taken approximately 20 cm above the soil surface</tissue>
    </source>
</reference>
<proteinExistence type="predicted"/>
<organism evidence="2">
    <name type="scientific">Arundo donax</name>
    <name type="common">Giant reed</name>
    <name type="synonym">Donax arundinaceus</name>
    <dbReference type="NCBI Taxonomy" id="35708"/>
    <lineage>
        <taxon>Eukaryota</taxon>
        <taxon>Viridiplantae</taxon>
        <taxon>Streptophyta</taxon>
        <taxon>Embryophyta</taxon>
        <taxon>Tracheophyta</taxon>
        <taxon>Spermatophyta</taxon>
        <taxon>Magnoliopsida</taxon>
        <taxon>Liliopsida</taxon>
        <taxon>Poales</taxon>
        <taxon>Poaceae</taxon>
        <taxon>PACMAD clade</taxon>
        <taxon>Arundinoideae</taxon>
        <taxon>Arundineae</taxon>
        <taxon>Arundo</taxon>
    </lineage>
</organism>
<dbReference type="EMBL" id="GBRH01195701">
    <property type="protein sequence ID" value="JAE02195.1"/>
    <property type="molecule type" value="Transcribed_RNA"/>
</dbReference>
<evidence type="ECO:0000313" key="2">
    <source>
        <dbReference type="EMBL" id="JAE02195.1"/>
    </source>
</evidence>
<protein>
    <submittedName>
        <fullName evidence="2">Uncharacterized protein</fullName>
    </submittedName>
</protein>
<name>A0A0A9EN98_ARUDO</name>
<accession>A0A0A9EN98</accession>